<keyword evidence="2" id="KW-1185">Reference proteome</keyword>
<dbReference type="EMBL" id="BQNB010014776">
    <property type="protein sequence ID" value="GJT32236.1"/>
    <property type="molecule type" value="Genomic_DNA"/>
</dbReference>
<gene>
    <name evidence="1" type="ORF">Tco_0922655</name>
</gene>
<organism evidence="1 2">
    <name type="scientific">Tanacetum coccineum</name>
    <dbReference type="NCBI Taxonomy" id="301880"/>
    <lineage>
        <taxon>Eukaryota</taxon>
        <taxon>Viridiplantae</taxon>
        <taxon>Streptophyta</taxon>
        <taxon>Embryophyta</taxon>
        <taxon>Tracheophyta</taxon>
        <taxon>Spermatophyta</taxon>
        <taxon>Magnoliopsida</taxon>
        <taxon>eudicotyledons</taxon>
        <taxon>Gunneridae</taxon>
        <taxon>Pentapetalae</taxon>
        <taxon>asterids</taxon>
        <taxon>campanulids</taxon>
        <taxon>Asterales</taxon>
        <taxon>Asteraceae</taxon>
        <taxon>Asteroideae</taxon>
        <taxon>Anthemideae</taxon>
        <taxon>Anthemidinae</taxon>
        <taxon>Tanacetum</taxon>
    </lineage>
</organism>
<evidence type="ECO:0000313" key="2">
    <source>
        <dbReference type="Proteomes" id="UP001151760"/>
    </source>
</evidence>
<protein>
    <submittedName>
        <fullName evidence="1">Uncharacterized protein</fullName>
    </submittedName>
</protein>
<reference evidence="1" key="1">
    <citation type="journal article" date="2022" name="Int. J. Mol. Sci.">
        <title>Draft Genome of Tanacetum Coccineum: Genomic Comparison of Closely Related Tanacetum-Family Plants.</title>
        <authorList>
            <person name="Yamashiro T."/>
            <person name="Shiraishi A."/>
            <person name="Nakayama K."/>
            <person name="Satake H."/>
        </authorList>
    </citation>
    <scope>NUCLEOTIDE SEQUENCE</scope>
</reference>
<dbReference type="Proteomes" id="UP001151760">
    <property type="component" value="Unassembled WGS sequence"/>
</dbReference>
<evidence type="ECO:0000313" key="1">
    <source>
        <dbReference type="EMBL" id="GJT32236.1"/>
    </source>
</evidence>
<comment type="caution">
    <text evidence="1">The sequence shown here is derived from an EMBL/GenBank/DDBJ whole genome shotgun (WGS) entry which is preliminary data.</text>
</comment>
<accession>A0ABQ5D220</accession>
<name>A0ABQ5D220_9ASTR</name>
<sequence>MVWRCLPRSLGTGFGGRTRWLVGGQWLDDFGKGIFGLWSACGDLGNWGLWSLYGPAMQLSCVSYGVPPITTVKSFCHFASEVALAMAAGVMCVRKTHGLSSTETQKEEKCVSTQTLCGWAVGLYRPIGLRVSIGTSQYSFFLFREVRFLGGLLSNLLPSFFGDCEMGLQLFGMEAQRLLELQLLGILPLSIHNCMHPLRIPAGDCASTATVVFAELLGFLRPLDGSCDGVCSIGFDFLWVLRWTSRRFTGLDVLPLRWQRAVGRLNYHSLRTSFLFQPPLPLSYSIPSLRLCLRGGLVDVIGVSSSSMAPRFEHKVCGVVGELGLMGESVVVPARWGS</sequence>
<reference evidence="1" key="2">
    <citation type="submission" date="2022-01" db="EMBL/GenBank/DDBJ databases">
        <authorList>
            <person name="Yamashiro T."/>
            <person name="Shiraishi A."/>
            <person name="Satake H."/>
            <person name="Nakayama K."/>
        </authorList>
    </citation>
    <scope>NUCLEOTIDE SEQUENCE</scope>
</reference>
<proteinExistence type="predicted"/>